<reference evidence="5" key="1">
    <citation type="submission" date="2017-02" db="EMBL/GenBank/DDBJ databases">
        <title>Natronthermophilus aegyptiacus gen. nov.,sp. nov., an aerobic, extremely halophilic alkalithermophilic archaeon isolated from the athalassohaline Wadi An Natrun, Egypt.</title>
        <authorList>
            <person name="Zhao B."/>
        </authorList>
    </citation>
    <scope>NUCLEOTIDE SEQUENCE [LARGE SCALE GENOMIC DNA]</scope>
    <source>
        <strain evidence="5">JW/NM-HA 15</strain>
    </source>
</reference>
<evidence type="ECO:0000313" key="4">
    <source>
        <dbReference type="EMBL" id="ARS91811.1"/>
    </source>
</evidence>
<keyword evidence="4" id="KW-0808">Transferase</keyword>
<feature type="compositionally biased region" description="Low complexity" evidence="1">
    <location>
        <begin position="31"/>
        <end position="40"/>
    </location>
</feature>
<evidence type="ECO:0000259" key="2">
    <source>
        <dbReference type="Pfam" id="PF00534"/>
    </source>
</evidence>
<dbReference type="Gene3D" id="3.40.50.2000">
    <property type="entry name" value="Glycogen Phosphorylase B"/>
    <property type="match status" value="2"/>
</dbReference>
<dbReference type="EMBL" id="CP019893">
    <property type="protein sequence ID" value="ARS91811.1"/>
    <property type="molecule type" value="Genomic_DNA"/>
</dbReference>
<evidence type="ECO:0000256" key="1">
    <source>
        <dbReference type="SAM" id="MobiDB-lite"/>
    </source>
</evidence>
<gene>
    <name evidence="4" type="ORF">B1756_11140</name>
</gene>
<dbReference type="SUPFAM" id="SSF53756">
    <property type="entry name" value="UDP-Glycosyltransferase/glycogen phosphorylase"/>
    <property type="match status" value="1"/>
</dbReference>
<feature type="domain" description="Glycosyl transferase family 1" evidence="2">
    <location>
        <begin position="226"/>
        <end position="379"/>
    </location>
</feature>
<evidence type="ECO:0000259" key="3">
    <source>
        <dbReference type="Pfam" id="PF13579"/>
    </source>
</evidence>
<dbReference type="AlphaFoldDB" id="A0A2Z2HX57"/>
<dbReference type="PANTHER" id="PTHR12526">
    <property type="entry name" value="GLYCOSYLTRANSFERASE"/>
    <property type="match status" value="1"/>
</dbReference>
<evidence type="ECO:0000313" key="5">
    <source>
        <dbReference type="Proteomes" id="UP000250088"/>
    </source>
</evidence>
<dbReference type="GO" id="GO:0016757">
    <property type="term" value="F:glycosyltransferase activity"/>
    <property type="evidence" value="ECO:0007669"/>
    <property type="project" value="InterPro"/>
</dbReference>
<feature type="region of interest" description="Disordered" evidence="1">
    <location>
        <begin position="1"/>
        <end position="40"/>
    </location>
</feature>
<dbReference type="Pfam" id="PF13579">
    <property type="entry name" value="Glyco_trans_4_4"/>
    <property type="match status" value="1"/>
</dbReference>
<dbReference type="Proteomes" id="UP000250088">
    <property type="component" value="Chromosome"/>
</dbReference>
<protein>
    <submittedName>
        <fullName evidence="4">Glycosyl transferase family 1</fullName>
    </submittedName>
</protein>
<feature type="domain" description="Glycosyltransferase subfamily 4-like N-terminal" evidence="3">
    <location>
        <begin position="40"/>
        <end position="199"/>
    </location>
</feature>
<feature type="compositionally biased region" description="Basic and acidic residues" evidence="1">
    <location>
        <begin position="1"/>
        <end position="11"/>
    </location>
</feature>
<dbReference type="InterPro" id="IPR001296">
    <property type="entry name" value="Glyco_trans_1"/>
</dbReference>
<organism evidence="4 5">
    <name type="scientific">Natrarchaeobaculum aegyptiacum</name>
    <dbReference type="NCBI Taxonomy" id="745377"/>
    <lineage>
        <taxon>Archaea</taxon>
        <taxon>Methanobacteriati</taxon>
        <taxon>Methanobacteriota</taxon>
        <taxon>Stenosarchaea group</taxon>
        <taxon>Halobacteria</taxon>
        <taxon>Halobacteriales</taxon>
        <taxon>Natrialbaceae</taxon>
        <taxon>Natrarchaeobaculum</taxon>
    </lineage>
</organism>
<sequence>MSQDGRHRETDTASPANGSRGSEGEADETDTAGTAAADATPAADQRVLVVTGLGRKNRRHFGPLAEIAGETTFVALEPRYDVDGARYVAVPDVGPRLVRLVVLFVLALYEGFRNDYDAVVSISLFPYGIYALVLKAVYGYPTHLGVIGIDLDHHVDQWYGPVVRWLFGRFDAVSVPGTDHAERLTHVGVSPDRIEILTNAIDVDVYRPPESGSGEDDDGSDVTDVEYDFVWVGRLSPEKDPLRFVAALEVLADGREGEFRALIVGDGPLRPAVVEALETAELTDRVDMAGWVDDPVICYRRADCFVLTSERDALPLALLEAMATGLAPVVPPVGSVPDVVTDGENGLLVADRDVESIADGMARYLDEPAFRRELGRNAAGVRPDVSFEQASVDWGRILATLEG</sequence>
<accession>A0A2Z2HX57</accession>
<dbReference type="PANTHER" id="PTHR12526:SF630">
    <property type="entry name" value="GLYCOSYLTRANSFERASE"/>
    <property type="match status" value="1"/>
</dbReference>
<dbReference type="KEGG" id="naj:B1756_11140"/>
<proteinExistence type="predicted"/>
<dbReference type="InterPro" id="IPR028098">
    <property type="entry name" value="Glyco_trans_4-like_N"/>
</dbReference>
<name>A0A2Z2HX57_9EURY</name>
<keyword evidence="5" id="KW-1185">Reference proteome</keyword>
<dbReference type="Pfam" id="PF00534">
    <property type="entry name" value="Glycos_transf_1"/>
    <property type="match status" value="1"/>
</dbReference>